<dbReference type="CDD" id="cd09999">
    <property type="entry name" value="Arginase-like_1"/>
    <property type="match status" value="1"/>
</dbReference>
<comment type="similarity">
    <text evidence="4">Belongs to the arginase family.</text>
</comment>
<evidence type="ECO:0000313" key="6">
    <source>
        <dbReference type="EMBL" id="MDR7306141.1"/>
    </source>
</evidence>
<feature type="region of interest" description="Disordered" evidence="5">
    <location>
        <begin position="1"/>
        <end position="20"/>
    </location>
</feature>
<accession>A0ABU1ZKR1</accession>
<dbReference type="EMBL" id="JAVDXO010000002">
    <property type="protein sequence ID" value="MDR7306141.1"/>
    <property type="molecule type" value="Genomic_DNA"/>
</dbReference>
<dbReference type="InterPro" id="IPR006035">
    <property type="entry name" value="Ureohydrolase"/>
</dbReference>
<keyword evidence="1" id="KW-0479">Metal-binding</keyword>
<evidence type="ECO:0000256" key="2">
    <source>
        <dbReference type="ARBA" id="ARBA00022801"/>
    </source>
</evidence>
<reference evidence="6 7" key="1">
    <citation type="submission" date="2023-07" db="EMBL/GenBank/DDBJ databases">
        <title>Sorghum-associated microbial communities from plants grown in Nebraska, USA.</title>
        <authorList>
            <person name="Schachtman D."/>
        </authorList>
    </citation>
    <scope>NUCLEOTIDE SEQUENCE [LARGE SCALE GENOMIC DNA]</scope>
    <source>
        <strain evidence="6 7">BE308</strain>
    </source>
</reference>
<dbReference type="PANTHER" id="PTHR43782">
    <property type="entry name" value="ARGINASE"/>
    <property type="match status" value="1"/>
</dbReference>
<keyword evidence="3" id="KW-0464">Manganese</keyword>
<dbReference type="PROSITE" id="PS51409">
    <property type="entry name" value="ARGINASE_2"/>
    <property type="match status" value="1"/>
</dbReference>
<evidence type="ECO:0000256" key="5">
    <source>
        <dbReference type="SAM" id="MobiDB-lite"/>
    </source>
</evidence>
<organism evidence="6 7">
    <name type="scientific">Rhodoferax saidenbachensis</name>
    <dbReference type="NCBI Taxonomy" id="1484693"/>
    <lineage>
        <taxon>Bacteria</taxon>
        <taxon>Pseudomonadati</taxon>
        <taxon>Pseudomonadota</taxon>
        <taxon>Betaproteobacteria</taxon>
        <taxon>Burkholderiales</taxon>
        <taxon>Comamonadaceae</taxon>
        <taxon>Rhodoferax</taxon>
    </lineage>
</organism>
<dbReference type="Proteomes" id="UP001268089">
    <property type="component" value="Unassembled WGS sequence"/>
</dbReference>
<keyword evidence="2" id="KW-0378">Hydrolase</keyword>
<proteinExistence type="inferred from homology"/>
<evidence type="ECO:0000313" key="7">
    <source>
        <dbReference type="Proteomes" id="UP001268089"/>
    </source>
</evidence>
<sequence length="293" mass="30808">MTQHIGTPPTQDDTQPHPAKPAQLTVFQGRVADRNPLGMAGAQRMGQALAQRLGLSPQVVGTPRTPLAAPWDVELNAARQELEELARAMERTLQRGQVPITTLGRCAAAIATLPMVARHHPDAAIVWFDAHADSNLPANSASGYLGGLVLTGAAGLWDTGLSGDLRLAQVVLVGARDIDPAEQALIDSGTLRLVPPGKDLAQRLATAIGQRPVYIHLDCDVLEPGTVPTEYLVPGGLTLADLGEAMTALAKNAVVGLEIAEFQSRWPEANTEASPDALIDALLPLLSKICPGV</sequence>
<protein>
    <submittedName>
        <fullName evidence="6">Arginase family enzyme</fullName>
    </submittedName>
</protein>
<evidence type="ECO:0000256" key="4">
    <source>
        <dbReference type="PROSITE-ProRule" id="PRU00742"/>
    </source>
</evidence>
<keyword evidence="7" id="KW-1185">Reference proteome</keyword>
<name>A0ABU1ZKR1_9BURK</name>
<comment type="caution">
    <text evidence="6">The sequence shown here is derived from an EMBL/GenBank/DDBJ whole genome shotgun (WGS) entry which is preliminary data.</text>
</comment>
<dbReference type="SUPFAM" id="SSF52768">
    <property type="entry name" value="Arginase/deacetylase"/>
    <property type="match status" value="1"/>
</dbReference>
<evidence type="ECO:0000256" key="3">
    <source>
        <dbReference type="ARBA" id="ARBA00023211"/>
    </source>
</evidence>
<dbReference type="InterPro" id="IPR023696">
    <property type="entry name" value="Ureohydrolase_dom_sf"/>
</dbReference>
<evidence type="ECO:0000256" key="1">
    <source>
        <dbReference type="ARBA" id="ARBA00022723"/>
    </source>
</evidence>
<dbReference type="RefSeq" id="WP_310340813.1">
    <property type="nucleotide sequence ID" value="NZ_JAVDXO010000002.1"/>
</dbReference>
<dbReference type="PANTHER" id="PTHR43782:SF3">
    <property type="entry name" value="ARGINASE"/>
    <property type="match status" value="1"/>
</dbReference>
<dbReference type="Pfam" id="PF00491">
    <property type="entry name" value="Arginase"/>
    <property type="match status" value="1"/>
</dbReference>
<gene>
    <name evidence="6" type="ORF">J2X15_001419</name>
</gene>
<dbReference type="Gene3D" id="3.40.800.10">
    <property type="entry name" value="Ureohydrolase domain"/>
    <property type="match status" value="1"/>
</dbReference>